<dbReference type="STRING" id="6412.T1G302"/>
<evidence type="ECO:0000256" key="1">
    <source>
        <dbReference type="ARBA" id="ARBA00010396"/>
    </source>
</evidence>
<dbReference type="KEGG" id="hro:HELRODRAFT_77586"/>
<name>T1G302_HELRO</name>
<dbReference type="EMBL" id="AMQM01003834">
    <property type="status" value="NOT_ANNOTATED_CDS"/>
    <property type="molecule type" value="Genomic_DNA"/>
</dbReference>
<gene>
    <name evidence="6" type="primary">20215450</name>
    <name evidence="5" type="ORF">HELRODRAFT_77586</name>
</gene>
<keyword evidence="7" id="KW-1185">Reference proteome</keyword>
<dbReference type="GO" id="GO:0071424">
    <property type="term" value="F:rRNA (cytosine-N4-)-methyltransferase activity"/>
    <property type="evidence" value="ECO:0000318"/>
    <property type="project" value="GO_Central"/>
</dbReference>
<dbReference type="OrthoDB" id="16290at2759"/>
<dbReference type="InterPro" id="IPR029063">
    <property type="entry name" value="SAM-dependent_MTases_sf"/>
</dbReference>
<dbReference type="OMA" id="NPAKRTF"/>
<sequence>MLLKFAAKFVERRRYSTKSELLSFNCNNNNNNAIVRHVPVMKHEVVRLFKENSCKNILDLTFGGGGHTGALLREIPGAVVYALDRDPDAHKTAVTMASTETRLKPLLGKFSEVKDVLYKTYGVQSLDGALLDVGVSSMQFDEVDRGFALSADGPLDMRMDKDRDATQLTAYDVVNHMSEANLFLIIKKYGEEKNARFIARSIVDHRYAHGAIRSTTQLAAIIANCFSNHDYKQDKLQRPAHVATKTFQAIRIFVNNELNELNQALLNVHSLLVPGGLCVAISFHSLEDRIVKRHFHGIDMREDLCLSIRDRARRNLDRDEIESIVKKNWVVENKKIIVPSDKEVTSNPRSRSAKLRYAFKARLK</sequence>
<evidence type="ECO:0000256" key="2">
    <source>
        <dbReference type="ARBA" id="ARBA00022603"/>
    </source>
</evidence>
<reference evidence="6" key="3">
    <citation type="submission" date="2015-06" db="UniProtKB">
        <authorList>
            <consortium name="EnsemblMetazoa"/>
        </authorList>
    </citation>
    <scope>IDENTIFICATION</scope>
</reference>
<dbReference type="AlphaFoldDB" id="T1G302"/>
<evidence type="ECO:0000256" key="4">
    <source>
        <dbReference type="ARBA" id="ARBA00022691"/>
    </source>
</evidence>
<organism evidence="6 7">
    <name type="scientific">Helobdella robusta</name>
    <name type="common">Californian leech</name>
    <dbReference type="NCBI Taxonomy" id="6412"/>
    <lineage>
        <taxon>Eukaryota</taxon>
        <taxon>Metazoa</taxon>
        <taxon>Spiralia</taxon>
        <taxon>Lophotrochozoa</taxon>
        <taxon>Annelida</taxon>
        <taxon>Clitellata</taxon>
        <taxon>Hirudinea</taxon>
        <taxon>Rhynchobdellida</taxon>
        <taxon>Glossiphoniidae</taxon>
        <taxon>Helobdella</taxon>
    </lineage>
</organism>
<dbReference type="GO" id="GO:0070475">
    <property type="term" value="P:rRNA base methylation"/>
    <property type="evidence" value="ECO:0000318"/>
    <property type="project" value="GO_Central"/>
</dbReference>
<dbReference type="InParanoid" id="T1G302"/>
<comment type="similarity">
    <text evidence="1">Belongs to the methyltransferase superfamily. RsmH family.</text>
</comment>
<dbReference type="HAMAP" id="MF_01007">
    <property type="entry name" value="16SrRNA_methyltr_H"/>
    <property type="match status" value="1"/>
</dbReference>
<dbReference type="SUPFAM" id="SSF53335">
    <property type="entry name" value="S-adenosyl-L-methionine-dependent methyltransferases"/>
    <property type="match status" value="1"/>
</dbReference>
<evidence type="ECO:0000313" key="5">
    <source>
        <dbReference type="EMBL" id="ESO05613.1"/>
    </source>
</evidence>
<dbReference type="PIRSF" id="PIRSF004486">
    <property type="entry name" value="MraW"/>
    <property type="match status" value="1"/>
</dbReference>
<dbReference type="eggNOG" id="KOG2782">
    <property type="taxonomic scope" value="Eukaryota"/>
</dbReference>
<evidence type="ECO:0000313" key="7">
    <source>
        <dbReference type="Proteomes" id="UP000015101"/>
    </source>
</evidence>
<evidence type="ECO:0000313" key="6">
    <source>
        <dbReference type="EnsemblMetazoa" id="HelroP77586"/>
    </source>
</evidence>
<proteinExistence type="inferred from homology"/>
<dbReference type="InterPro" id="IPR002903">
    <property type="entry name" value="RsmH"/>
</dbReference>
<dbReference type="FunCoup" id="T1G302">
    <property type="interactions" value="538"/>
</dbReference>
<dbReference type="EMBL" id="KB096325">
    <property type="protein sequence ID" value="ESO05613.1"/>
    <property type="molecule type" value="Genomic_DNA"/>
</dbReference>
<dbReference type="SUPFAM" id="SSF81799">
    <property type="entry name" value="Putative methyltransferase TM0872, insert domain"/>
    <property type="match status" value="1"/>
</dbReference>
<dbReference type="GeneID" id="20215450"/>
<dbReference type="NCBIfam" id="TIGR00006">
    <property type="entry name" value="16S rRNA (cytosine(1402)-N(4))-methyltransferase RsmH"/>
    <property type="match status" value="1"/>
</dbReference>
<dbReference type="HOGENOM" id="CLU_038422_1_0_1"/>
<reference evidence="7" key="1">
    <citation type="submission" date="2012-12" db="EMBL/GenBank/DDBJ databases">
        <authorList>
            <person name="Hellsten U."/>
            <person name="Grimwood J."/>
            <person name="Chapman J.A."/>
            <person name="Shapiro H."/>
            <person name="Aerts A."/>
            <person name="Otillar R.P."/>
            <person name="Terry A.Y."/>
            <person name="Boore J.L."/>
            <person name="Simakov O."/>
            <person name="Marletaz F."/>
            <person name="Cho S.-J."/>
            <person name="Edsinger-Gonzales E."/>
            <person name="Havlak P."/>
            <person name="Kuo D.-H."/>
            <person name="Larsson T."/>
            <person name="Lv J."/>
            <person name="Arendt D."/>
            <person name="Savage R."/>
            <person name="Osoegawa K."/>
            <person name="de Jong P."/>
            <person name="Lindberg D.R."/>
            <person name="Seaver E.C."/>
            <person name="Weisblat D.A."/>
            <person name="Putnam N.H."/>
            <person name="Grigoriev I.V."/>
            <person name="Rokhsar D.S."/>
        </authorList>
    </citation>
    <scope>NUCLEOTIDE SEQUENCE</scope>
</reference>
<protein>
    <submittedName>
        <fullName evidence="5 6">Uncharacterized protein</fullName>
    </submittedName>
</protein>
<dbReference type="Proteomes" id="UP000015101">
    <property type="component" value="Unassembled WGS sequence"/>
</dbReference>
<keyword evidence="3" id="KW-0808">Transferase</keyword>
<dbReference type="RefSeq" id="XP_009016246.1">
    <property type="nucleotide sequence ID" value="XM_009017998.1"/>
</dbReference>
<evidence type="ECO:0000256" key="3">
    <source>
        <dbReference type="ARBA" id="ARBA00022679"/>
    </source>
</evidence>
<dbReference type="Gene3D" id="1.10.150.170">
    <property type="entry name" value="Putative methyltransferase TM0872, insert domain"/>
    <property type="match status" value="1"/>
</dbReference>
<keyword evidence="4" id="KW-0949">S-adenosyl-L-methionine</keyword>
<accession>T1G302</accession>
<dbReference type="InterPro" id="IPR023397">
    <property type="entry name" value="SAM-dep_MeTrfase_MraW_recog"/>
</dbReference>
<dbReference type="Pfam" id="PF01795">
    <property type="entry name" value="Methyltransf_5"/>
    <property type="match status" value="1"/>
</dbReference>
<reference evidence="5 7" key="2">
    <citation type="journal article" date="2013" name="Nature">
        <title>Insights into bilaterian evolution from three spiralian genomes.</title>
        <authorList>
            <person name="Simakov O."/>
            <person name="Marletaz F."/>
            <person name="Cho S.J."/>
            <person name="Edsinger-Gonzales E."/>
            <person name="Havlak P."/>
            <person name="Hellsten U."/>
            <person name="Kuo D.H."/>
            <person name="Larsson T."/>
            <person name="Lv J."/>
            <person name="Arendt D."/>
            <person name="Savage R."/>
            <person name="Osoegawa K."/>
            <person name="de Jong P."/>
            <person name="Grimwood J."/>
            <person name="Chapman J.A."/>
            <person name="Shapiro H."/>
            <person name="Aerts A."/>
            <person name="Otillar R.P."/>
            <person name="Terry A.Y."/>
            <person name="Boore J.L."/>
            <person name="Grigoriev I.V."/>
            <person name="Lindberg D.R."/>
            <person name="Seaver E.C."/>
            <person name="Weisblat D.A."/>
            <person name="Putnam N.H."/>
            <person name="Rokhsar D.S."/>
        </authorList>
    </citation>
    <scope>NUCLEOTIDE SEQUENCE</scope>
</reference>
<dbReference type="CTD" id="20215450"/>
<dbReference type="Gene3D" id="3.40.50.150">
    <property type="entry name" value="Vaccinia Virus protein VP39"/>
    <property type="match status" value="1"/>
</dbReference>
<keyword evidence="2" id="KW-0489">Methyltransferase</keyword>
<dbReference type="PANTHER" id="PTHR11265">
    <property type="entry name" value="S-ADENOSYL-METHYLTRANSFERASE MRAW"/>
    <property type="match status" value="1"/>
</dbReference>
<dbReference type="PANTHER" id="PTHR11265:SF0">
    <property type="entry name" value="12S RRNA N4-METHYLCYTIDINE METHYLTRANSFERASE"/>
    <property type="match status" value="1"/>
</dbReference>
<dbReference type="EnsemblMetazoa" id="HelroT77586">
    <property type="protein sequence ID" value="HelroP77586"/>
    <property type="gene ID" value="HelroG77586"/>
</dbReference>